<gene>
    <name evidence="2" type="ORF">V3H18_09385</name>
</gene>
<name>A0ABU7XHW4_9HYPH</name>
<dbReference type="RefSeq" id="WP_332081764.1">
    <property type="nucleotide sequence ID" value="NZ_JAZHYN010000023.1"/>
</dbReference>
<evidence type="ECO:0000313" key="2">
    <source>
        <dbReference type="EMBL" id="MEF3366744.1"/>
    </source>
</evidence>
<dbReference type="InterPro" id="IPR011051">
    <property type="entry name" value="RmlC_Cupin_sf"/>
</dbReference>
<organism evidence="2 3">
    <name type="scientific">Methylocystis borbori</name>
    <dbReference type="NCBI Taxonomy" id="3118750"/>
    <lineage>
        <taxon>Bacteria</taxon>
        <taxon>Pseudomonadati</taxon>
        <taxon>Pseudomonadota</taxon>
        <taxon>Alphaproteobacteria</taxon>
        <taxon>Hyphomicrobiales</taxon>
        <taxon>Methylocystaceae</taxon>
        <taxon>Methylocystis</taxon>
    </lineage>
</organism>
<dbReference type="InterPro" id="IPR014710">
    <property type="entry name" value="RmlC-like_jellyroll"/>
</dbReference>
<dbReference type="Proteomes" id="UP001350748">
    <property type="component" value="Unassembled WGS sequence"/>
</dbReference>
<evidence type="ECO:0000313" key="3">
    <source>
        <dbReference type="Proteomes" id="UP001350748"/>
    </source>
</evidence>
<keyword evidence="3" id="KW-1185">Reference proteome</keyword>
<protein>
    <submittedName>
        <fullName evidence="2">Cupin domain-containing protein</fullName>
    </submittedName>
</protein>
<dbReference type="InterPro" id="IPR025979">
    <property type="entry name" value="ChrR-like_cupin_dom"/>
</dbReference>
<reference evidence="2 3" key="1">
    <citation type="submission" date="2024-02" db="EMBL/GenBank/DDBJ databases">
        <authorList>
            <person name="Grouzdev D."/>
        </authorList>
    </citation>
    <scope>NUCLEOTIDE SEQUENCE [LARGE SCALE GENOMIC DNA]</scope>
    <source>
        <strain evidence="2 3">9N</strain>
    </source>
</reference>
<accession>A0ABU7XHW4</accession>
<sequence>MSDEDEIDAALWAAGALAAEEHAALKERLKRDPQLAAKAHDWEEALAPLAALAPNAAPPDGLFEKIEARLDSRLRLETLSRTLRADSGDWIKVAPGMRVKLLHRNVELGRQTVVLDIEPGAVYPAHTHEQDEEIYMISGDLTIGPEELGPGDFHVSPKGSRHPPATTRAGCRCIVSMAM</sequence>
<dbReference type="EMBL" id="JAZHYN010000023">
    <property type="protein sequence ID" value="MEF3366744.1"/>
    <property type="molecule type" value="Genomic_DNA"/>
</dbReference>
<dbReference type="Gene3D" id="2.60.120.10">
    <property type="entry name" value="Jelly Rolls"/>
    <property type="match status" value="1"/>
</dbReference>
<comment type="caution">
    <text evidence="2">The sequence shown here is derived from an EMBL/GenBank/DDBJ whole genome shotgun (WGS) entry which is preliminary data.</text>
</comment>
<dbReference type="SUPFAM" id="SSF51182">
    <property type="entry name" value="RmlC-like cupins"/>
    <property type="match status" value="1"/>
</dbReference>
<feature type="domain" description="ChrR-like cupin" evidence="1">
    <location>
        <begin position="84"/>
        <end position="175"/>
    </location>
</feature>
<proteinExistence type="predicted"/>
<evidence type="ECO:0000259" key="1">
    <source>
        <dbReference type="Pfam" id="PF12973"/>
    </source>
</evidence>
<dbReference type="Pfam" id="PF12973">
    <property type="entry name" value="Cupin_7"/>
    <property type="match status" value="1"/>
</dbReference>